<dbReference type="PROSITE" id="PS50968">
    <property type="entry name" value="BIOTINYL_LIPOYL"/>
    <property type="match status" value="1"/>
</dbReference>
<comment type="cofactor">
    <cofactor evidence="1">
        <name>biotin</name>
        <dbReference type="ChEBI" id="CHEBI:57586"/>
    </cofactor>
</comment>
<evidence type="ECO:0000256" key="6">
    <source>
        <dbReference type="PROSITE-ProRule" id="PRU00409"/>
    </source>
</evidence>
<dbReference type="PANTHER" id="PTHR45007">
    <property type="entry name" value="CARBOXYLASE, PUTATIVE (AFU_ORTHOLOGUE AFUA_5G07570)-RELATED"/>
    <property type="match status" value="1"/>
</dbReference>
<proteinExistence type="predicted"/>
<dbReference type="Gene3D" id="2.40.50.100">
    <property type="match status" value="1"/>
</dbReference>
<evidence type="ECO:0000259" key="9">
    <source>
        <dbReference type="PROSITE" id="PS50979"/>
    </source>
</evidence>
<comment type="caution">
    <text evidence="10">The sequence shown here is derived from an EMBL/GenBank/DDBJ whole genome shotgun (WGS) entry which is preliminary data.</text>
</comment>
<dbReference type="PROSITE" id="PS00867">
    <property type="entry name" value="CPSASE_2"/>
    <property type="match status" value="1"/>
</dbReference>
<protein>
    <submittedName>
        <fullName evidence="10">Carbamoyl-phosphate synthase L chain, ATP binding domain-containing protein</fullName>
    </submittedName>
</protein>
<feature type="domain" description="Lipoyl-binding" evidence="7">
    <location>
        <begin position="576"/>
        <end position="655"/>
    </location>
</feature>
<evidence type="ECO:0000256" key="5">
    <source>
        <dbReference type="ARBA" id="ARBA00023267"/>
    </source>
</evidence>
<dbReference type="InterPro" id="IPR011761">
    <property type="entry name" value="ATP-grasp"/>
</dbReference>
<dbReference type="SUPFAM" id="SSF51230">
    <property type="entry name" value="Single hybrid motif"/>
    <property type="match status" value="1"/>
</dbReference>
<evidence type="ECO:0000259" key="7">
    <source>
        <dbReference type="PROSITE" id="PS50968"/>
    </source>
</evidence>
<dbReference type="InterPro" id="IPR000089">
    <property type="entry name" value="Biotin_lipoyl"/>
</dbReference>
<dbReference type="AlphaFoldDB" id="A0A9P7YIY4"/>
<dbReference type="Pfam" id="PF00364">
    <property type="entry name" value="Biotin_lipoyl"/>
    <property type="match status" value="1"/>
</dbReference>
<dbReference type="PROSITE" id="PS50975">
    <property type="entry name" value="ATP_GRASP"/>
    <property type="match status" value="1"/>
</dbReference>
<dbReference type="SUPFAM" id="SSF56059">
    <property type="entry name" value="Glutathione synthetase ATP-binding domain-like"/>
    <property type="match status" value="1"/>
</dbReference>
<dbReference type="InterPro" id="IPR011764">
    <property type="entry name" value="Biotin_carboxylation_dom"/>
</dbReference>
<name>A0A9P7YIY4_9HELO</name>
<organism evidence="10 11">
    <name type="scientific">Amylocarpus encephaloides</name>
    <dbReference type="NCBI Taxonomy" id="45428"/>
    <lineage>
        <taxon>Eukaryota</taxon>
        <taxon>Fungi</taxon>
        <taxon>Dikarya</taxon>
        <taxon>Ascomycota</taxon>
        <taxon>Pezizomycotina</taxon>
        <taxon>Leotiomycetes</taxon>
        <taxon>Helotiales</taxon>
        <taxon>Helotiales incertae sedis</taxon>
        <taxon>Amylocarpus</taxon>
    </lineage>
</organism>
<dbReference type="Pfam" id="PF02786">
    <property type="entry name" value="CPSase_L_D2"/>
    <property type="match status" value="1"/>
</dbReference>
<dbReference type="PROSITE" id="PS50979">
    <property type="entry name" value="BC"/>
    <property type="match status" value="1"/>
</dbReference>
<gene>
    <name evidence="10" type="ORF">BJ875DRAFT_423507</name>
</gene>
<dbReference type="CDD" id="cd06850">
    <property type="entry name" value="biotinyl_domain"/>
    <property type="match status" value="1"/>
</dbReference>
<dbReference type="SMART" id="SM00878">
    <property type="entry name" value="Biotin_carb_C"/>
    <property type="match status" value="1"/>
</dbReference>
<keyword evidence="11" id="KW-1185">Reference proteome</keyword>
<dbReference type="InterPro" id="IPR016185">
    <property type="entry name" value="PreATP-grasp_dom_sf"/>
</dbReference>
<keyword evidence="2" id="KW-0436">Ligase</keyword>
<dbReference type="GO" id="GO:0016874">
    <property type="term" value="F:ligase activity"/>
    <property type="evidence" value="ECO:0007669"/>
    <property type="project" value="UniProtKB-KW"/>
</dbReference>
<dbReference type="Gene3D" id="3.30.470.20">
    <property type="entry name" value="ATP-grasp fold, B domain"/>
    <property type="match status" value="1"/>
</dbReference>
<dbReference type="PANTHER" id="PTHR45007:SF1">
    <property type="entry name" value="CARBOXYLASE, PUTATIVE (AFU_ORTHOLOGUE AFUA_5G07570)-RELATED"/>
    <property type="match status" value="1"/>
</dbReference>
<evidence type="ECO:0000256" key="2">
    <source>
        <dbReference type="ARBA" id="ARBA00022598"/>
    </source>
</evidence>
<accession>A0A9P7YIY4</accession>
<dbReference type="InterPro" id="IPR011053">
    <property type="entry name" value="Single_hybrid_motif"/>
</dbReference>
<keyword evidence="3 6" id="KW-0547">Nucleotide-binding</keyword>
<dbReference type="PROSITE" id="PS00866">
    <property type="entry name" value="CPSASE_1"/>
    <property type="match status" value="1"/>
</dbReference>
<dbReference type="InterPro" id="IPR011054">
    <property type="entry name" value="Rudment_hybrid_motif"/>
</dbReference>
<dbReference type="Pfam" id="PF00289">
    <property type="entry name" value="Biotin_carb_N"/>
    <property type="match status" value="1"/>
</dbReference>
<evidence type="ECO:0000313" key="10">
    <source>
        <dbReference type="EMBL" id="KAG9234683.1"/>
    </source>
</evidence>
<dbReference type="EMBL" id="MU251455">
    <property type="protein sequence ID" value="KAG9234683.1"/>
    <property type="molecule type" value="Genomic_DNA"/>
</dbReference>
<evidence type="ECO:0000256" key="4">
    <source>
        <dbReference type="ARBA" id="ARBA00022840"/>
    </source>
</evidence>
<dbReference type="SUPFAM" id="SSF52440">
    <property type="entry name" value="PreATP-grasp domain"/>
    <property type="match status" value="1"/>
</dbReference>
<evidence type="ECO:0000256" key="3">
    <source>
        <dbReference type="ARBA" id="ARBA00022741"/>
    </source>
</evidence>
<evidence type="ECO:0000259" key="8">
    <source>
        <dbReference type="PROSITE" id="PS50975"/>
    </source>
</evidence>
<dbReference type="InterPro" id="IPR005481">
    <property type="entry name" value="BC-like_N"/>
</dbReference>
<evidence type="ECO:0000313" key="11">
    <source>
        <dbReference type="Proteomes" id="UP000824998"/>
    </source>
</evidence>
<sequence>MAPEIRPIKRLLIANRGEITTRILQTTRELSLDTYTLTTSTDTLHTHSLPLSRIIPLPSPSSYTRIPTLLALVKEHNIDTIHPGYGFLSESALFASAMLSEANALVIGPGAEVLERTGDKLQARGLAEECGVAVLPALREPTSGIEDIQNFAEEIGFPILLKSSASGGGRGIRLVPSSSTLEKLLPLVLAESPSGTVFAEKAAVNGYRHIEVQILGDGTGDIRHLWDRECSIQRRFQKVVEFAPSSLKDRSTIKSIVESAVRMAKHIKYTGLGTWEFLVHEENREFYFLEINPRIQVEHTITEQLALGLDLVKLQIQIAQGYLLKDVFPSHLSQDPETPPPIHSLQLRVTAEDADNNWSLSVGKITDFRFPGGNGVRVDTHLIPGQEAIIGTEFDTLLAKIVISAPTWEDVVRKARRALGDTFVEGVKTNLGILRASIDSDAFVEQTCDTQWLEGNLSTLLAVAKASKPQHLLKNASKRSSAPISASSNVLFRKGDAWSISLTPSLPDQQQATHQQTEAKEQISHLQLTRIHRNEFPTSLTASILYTTPLSPKPQAYTLTLASTTSSFASLSNVTSHRRGEPGNERHIVFPFAGKLIEVLVEEGDEVQKGETVAVVRQMKMELEIRAARGGRVVWVYEGEEGDEVGEGVIVAELEGGEEAKL</sequence>
<keyword evidence="5" id="KW-0092">Biotin</keyword>
<dbReference type="Pfam" id="PF02785">
    <property type="entry name" value="Biotin_carb_C"/>
    <property type="match status" value="1"/>
</dbReference>
<dbReference type="InterPro" id="IPR005479">
    <property type="entry name" value="CPAse_ATP-bd"/>
</dbReference>
<dbReference type="InterPro" id="IPR005482">
    <property type="entry name" value="Biotin_COase_C"/>
</dbReference>
<dbReference type="SUPFAM" id="SSF51246">
    <property type="entry name" value="Rudiment single hybrid motif"/>
    <property type="match status" value="1"/>
</dbReference>
<dbReference type="Proteomes" id="UP000824998">
    <property type="component" value="Unassembled WGS sequence"/>
</dbReference>
<dbReference type="GO" id="GO:0046872">
    <property type="term" value="F:metal ion binding"/>
    <property type="evidence" value="ECO:0007669"/>
    <property type="project" value="InterPro"/>
</dbReference>
<dbReference type="GO" id="GO:0005524">
    <property type="term" value="F:ATP binding"/>
    <property type="evidence" value="ECO:0007669"/>
    <property type="project" value="UniProtKB-UniRule"/>
</dbReference>
<evidence type="ECO:0000256" key="1">
    <source>
        <dbReference type="ARBA" id="ARBA00001953"/>
    </source>
</evidence>
<feature type="domain" description="Biotin carboxylation" evidence="9">
    <location>
        <begin position="7"/>
        <end position="458"/>
    </location>
</feature>
<reference evidence="10" key="1">
    <citation type="journal article" date="2021" name="IMA Fungus">
        <title>Genomic characterization of three marine fungi, including Emericellopsis atlantica sp. nov. with signatures of a generalist lifestyle and marine biomass degradation.</title>
        <authorList>
            <person name="Hagestad O.C."/>
            <person name="Hou L."/>
            <person name="Andersen J.H."/>
            <person name="Hansen E.H."/>
            <person name="Altermark B."/>
            <person name="Li C."/>
            <person name="Kuhnert E."/>
            <person name="Cox R.J."/>
            <person name="Crous P.W."/>
            <person name="Spatafora J.W."/>
            <person name="Lail K."/>
            <person name="Amirebrahimi M."/>
            <person name="Lipzen A."/>
            <person name="Pangilinan J."/>
            <person name="Andreopoulos W."/>
            <person name="Hayes R.D."/>
            <person name="Ng V."/>
            <person name="Grigoriev I.V."/>
            <person name="Jackson S.A."/>
            <person name="Sutton T.D.S."/>
            <person name="Dobson A.D.W."/>
            <person name="Rama T."/>
        </authorList>
    </citation>
    <scope>NUCLEOTIDE SEQUENCE</scope>
    <source>
        <strain evidence="10">TRa018bII</strain>
    </source>
</reference>
<keyword evidence="4 6" id="KW-0067">ATP-binding</keyword>
<feature type="domain" description="ATP-grasp" evidence="8">
    <location>
        <begin position="124"/>
        <end position="320"/>
    </location>
</feature>
<dbReference type="OrthoDB" id="196847at2759"/>